<dbReference type="RefSeq" id="WP_251259644.1">
    <property type="nucleotide sequence ID" value="NZ_JAMQGP010000001.1"/>
</dbReference>
<dbReference type="SUPFAM" id="SSF46689">
    <property type="entry name" value="Homeodomain-like"/>
    <property type="match status" value="1"/>
</dbReference>
<dbReference type="EMBL" id="JAMQGP010000001">
    <property type="protein sequence ID" value="MCM2678294.1"/>
    <property type="molecule type" value="Genomic_DNA"/>
</dbReference>
<evidence type="ECO:0000313" key="5">
    <source>
        <dbReference type="Proteomes" id="UP001165393"/>
    </source>
</evidence>
<evidence type="ECO:0000259" key="3">
    <source>
        <dbReference type="PROSITE" id="PS50977"/>
    </source>
</evidence>
<comment type="caution">
    <text evidence="4">The sequence shown here is derived from an EMBL/GenBank/DDBJ whole genome shotgun (WGS) entry which is preliminary data.</text>
</comment>
<dbReference type="InterPro" id="IPR009057">
    <property type="entry name" value="Homeodomain-like_sf"/>
</dbReference>
<dbReference type="InterPro" id="IPR001647">
    <property type="entry name" value="HTH_TetR"/>
</dbReference>
<dbReference type="Pfam" id="PF00440">
    <property type="entry name" value="TetR_N"/>
    <property type="match status" value="1"/>
</dbReference>
<reference evidence="4 5" key="1">
    <citation type="journal article" date="2013" name="Antonie Van Leeuwenhoek">
        <title>Echinimonas agarilytica gen. nov., sp. nov., a new gammaproteobacterium isolated from the sea urchin Strongylocentrotus intermedius.</title>
        <authorList>
            <person name="Nedashkovskaya O.I."/>
            <person name="Stenkova A.M."/>
            <person name="Zhukova N.V."/>
            <person name="Van Trappen S."/>
            <person name="Lee J.S."/>
            <person name="Kim S.B."/>
        </authorList>
    </citation>
    <scope>NUCLEOTIDE SEQUENCE [LARGE SCALE GENOMIC DNA]</scope>
    <source>
        <strain evidence="4 5">KMM 6351</strain>
    </source>
</reference>
<dbReference type="SUPFAM" id="SSF48498">
    <property type="entry name" value="Tetracyclin repressor-like, C-terminal domain"/>
    <property type="match status" value="1"/>
</dbReference>
<sequence length="200" mass="22671">MTDVNQSVSRRTRNMDEKRSRLLEAALALFSKHGVEHVTTSSIAKTAGVATGTLFHHFGNKEALVQALYLDIKADLARHIKPVHSAEIEMDELQTVWMNYLQWCASFPQQLRFVIQYSHSSAVNQVQREAVWKDLFCFVLSVIQKGQKQGFFAVIPEAMVIEVIEAMATSMGQYFMYHSDAPDALKIHSYKMLYASLAVK</sequence>
<dbReference type="InterPro" id="IPR023772">
    <property type="entry name" value="DNA-bd_HTH_TetR-type_CS"/>
</dbReference>
<dbReference type="PROSITE" id="PS01081">
    <property type="entry name" value="HTH_TETR_1"/>
    <property type="match status" value="1"/>
</dbReference>
<keyword evidence="5" id="KW-1185">Reference proteome</keyword>
<dbReference type="PANTHER" id="PTHR43479">
    <property type="entry name" value="ACREF/ENVCD OPERON REPRESSOR-RELATED"/>
    <property type="match status" value="1"/>
</dbReference>
<dbReference type="Gene3D" id="1.10.357.10">
    <property type="entry name" value="Tetracycline Repressor, domain 2"/>
    <property type="match status" value="1"/>
</dbReference>
<proteinExistence type="predicted"/>
<name>A0AA42B666_9GAMM</name>
<feature type="DNA-binding region" description="H-T-H motif" evidence="2">
    <location>
        <begin position="39"/>
        <end position="58"/>
    </location>
</feature>
<accession>A0AA42B666</accession>
<dbReference type="AlphaFoldDB" id="A0AA42B666"/>
<dbReference type="InterPro" id="IPR050624">
    <property type="entry name" value="HTH-type_Tx_Regulator"/>
</dbReference>
<dbReference type="GO" id="GO:0003677">
    <property type="term" value="F:DNA binding"/>
    <property type="evidence" value="ECO:0007669"/>
    <property type="project" value="UniProtKB-UniRule"/>
</dbReference>
<evidence type="ECO:0000256" key="1">
    <source>
        <dbReference type="ARBA" id="ARBA00023125"/>
    </source>
</evidence>
<evidence type="ECO:0000313" key="4">
    <source>
        <dbReference type="EMBL" id="MCM2678294.1"/>
    </source>
</evidence>
<dbReference type="PANTHER" id="PTHR43479:SF11">
    <property type="entry name" value="ACREF_ENVCD OPERON REPRESSOR-RELATED"/>
    <property type="match status" value="1"/>
</dbReference>
<dbReference type="InterPro" id="IPR036271">
    <property type="entry name" value="Tet_transcr_reg_TetR-rel_C_sf"/>
</dbReference>
<organism evidence="4 5">
    <name type="scientific">Echinimonas agarilytica</name>
    <dbReference type="NCBI Taxonomy" id="1215918"/>
    <lineage>
        <taxon>Bacteria</taxon>
        <taxon>Pseudomonadati</taxon>
        <taxon>Pseudomonadota</taxon>
        <taxon>Gammaproteobacteria</taxon>
        <taxon>Alteromonadales</taxon>
        <taxon>Echinimonadaceae</taxon>
        <taxon>Echinimonas</taxon>
    </lineage>
</organism>
<protein>
    <submittedName>
        <fullName evidence="4">TetR/AcrR family transcriptional regulator</fullName>
    </submittedName>
</protein>
<feature type="domain" description="HTH tetR-type" evidence="3">
    <location>
        <begin position="16"/>
        <end position="76"/>
    </location>
</feature>
<dbReference type="PROSITE" id="PS50977">
    <property type="entry name" value="HTH_TETR_2"/>
    <property type="match status" value="1"/>
</dbReference>
<dbReference type="PRINTS" id="PR00455">
    <property type="entry name" value="HTHTETR"/>
</dbReference>
<dbReference type="Proteomes" id="UP001165393">
    <property type="component" value="Unassembled WGS sequence"/>
</dbReference>
<gene>
    <name evidence="4" type="ORF">NAF29_01245</name>
</gene>
<evidence type="ECO:0000256" key="2">
    <source>
        <dbReference type="PROSITE-ProRule" id="PRU00335"/>
    </source>
</evidence>
<keyword evidence="1 2" id="KW-0238">DNA-binding</keyword>